<dbReference type="EMBL" id="VSRR010006182">
    <property type="protein sequence ID" value="MPC44218.1"/>
    <property type="molecule type" value="Genomic_DNA"/>
</dbReference>
<dbReference type="AlphaFoldDB" id="A0A5B7FH12"/>
<evidence type="ECO:0000313" key="2">
    <source>
        <dbReference type="EMBL" id="MPC44218.1"/>
    </source>
</evidence>
<comment type="caution">
    <text evidence="2">The sequence shown here is derived from an EMBL/GenBank/DDBJ whole genome shotgun (WGS) entry which is preliminary data.</text>
</comment>
<gene>
    <name evidence="2" type="ORF">E2C01_037885</name>
</gene>
<dbReference type="InterPro" id="IPR007111">
    <property type="entry name" value="NACHT_NTPase"/>
</dbReference>
<proteinExistence type="predicted"/>
<dbReference type="OrthoDB" id="6380802at2759"/>
<reference evidence="2 3" key="1">
    <citation type="submission" date="2019-05" db="EMBL/GenBank/DDBJ databases">
        <title>Another draft genome of Portunus trituberculatus and its Hox gene families provides insights of decapod evolution.</title>
        <authorList>
            <person name="Jeong J.-H."/>
            <person name="Song I."/>
            <person name="Kim S."/>
            <person name="Choi T."/>
            <person name="Kim D."/>
            <person name="Ryu S."/>
            <person name="Kim W."/>
        </authorList>
    </citation>
    <scope>NUCLEOTIDE SEQUENCE [LARGE SCALE GENOMIC DNA]</scope>
    <source>
        <tissue evidence="2">Muscle</tissue>
    </source>
</reference>
<keyword evidence="3" id="KW-1185">Reference proteome</keyword>
<organism evidence="2 3">
    <name type="scientific">Portunus trituberculatus</name>
    <name type="common">Swimming crab</name>
    <name type="synonym">Neptunus trituberculatus</name>
    <dbReference type="NCBI Taxonomy" id="210409"/>
    <lineage>
        <taxon>Eukaryota</taxon>
        <taxon>Metazoa</taxon>
        <taxon>Ecdysozoa</taxon>
        <taxon>Arthropoda</taxon>
        <taxon>Crustacea</taxon>
        <taxon>Multicrustacea</taxon>
        <taxon>Malacostraca</taxon>
        <taxon>Eumalacostraca</taxon>
        <taxon>Eucarida</taxon>
        <taxon>Decapoda</taxon>
        <taxon>Pleocyemata</taxon>
        <taxon>Brachyura</taxon>
        <taxon>Eubrachyura</taxon>
        <taxon>Portunoidea</taxon>
        <taxon>Portunidae</taxon>
        <taxon>Portuninae</taxon>
        <taxon>Portunus</taxon>
    </lineage>
</organism>
<dbReference type="Proteomes" id="UP000324222">
    <property type="component" value="Unassembled WGS sequence"/>
</dbReference>
<evidence type="ECO:0000259" key="1">
    <source>
        <dbReference type="PROSITE" id="PS50837"/>
    </source>
</evidence>
<feature type="domain" description="NACHT" evidence="1">
    <location>
        <begin position="278"/>
        <end position="400"/>
    </location>
</feature>
<sequence length="861" mass="98848">MAAAATVAVDYSRLKLLCILEGPGAAVLSHALKFGTKKTFTITLLDHLTSLPDSSTANFRVLNSERRRKAFNSDEKRKIADDPSCESFDVTLLYKSIKLACEDVAGPNDAHWQDETVMEGLLTKIKEERNECVHERPQMADEQQLIDKVEELKSLFNRALQAVKDKYRVSDSETKDVIDNITRLTQDVLHAFTDKVILEMNFDKQLNLFKQVAVSHLKDVFNEFQYIDPLLFLSGSEEKRVNIQTVFTKLFLKQQPKDLDINCFDVLKLLTAKDQRPRLAVVSGIAGSGKTTLLTFILSEWLKEECDRRVRHLEEYDIVLRILCRDTDAEDLETFLSLVLPSSLSVFNEPHIKYLKNCRVLFLIDGLDERNSTSEKLVTNILNITKHNKEKFSILATSRPERVEQFLASTRQHYEQSHISIKGIPITRRMEFAMQYCTSKIQERLRNFIKKQSDMTLFELPLNLIFLVTLFEDRPNCITSKITQSSLYTHIHEWCTEKLHHRISVHPTWGSNEPETLKMRIKRVLKEMYQLALQSLLQDRLYLSDNDIERLVDCCKREELPVKEVLGAFFTHQSSITNRIVMQKYYTPHKGLLDYFAARHIMLRLQDVSLLPPGAIRSLPQSATKPQTQRPRLQDRLISLLGPIRSRFQFATQPQTQCPRLKDRSQSQPGTIRSLLQGADEPHIQYPHIQDGSLAGPGSSRNMLQGVAQPHTRLLHLLDLRNLFFHVAGLLATEEVPNHSETVKEVIELVGETGAKWDEWLSLVEHTDYEESFLKEIAHYVIENPLRGAVRIRDNTLRSAVALLPRIPPTTVELLLHNENVNVKIVHALTNHHCTELSLQHHYQNPGNIPASDTVLRAIKR</sequence>
<dbReference type="PROSITE" id="PS50837">
    <property type="entry name" value="NACHT"/>
    <property type="match status" value="1"/>
</dbReference>
<accession>A0A5B7FH12</accession>
<dbReference type="SUPFAM" id="SSF52540">
    <property type="entry name" value="P-loop containing nucleoside triphosphate hydrolases"/>
    <property type="match status" value="2"/>
</dbReference>
<dbReference type="Pfam" id="PF05729">
    <property type="entry name" value="NACHT"/>
    <property type="match status" value="1"/>
</dbReference>
<dbReference type="Gene3D" id="3.40.50.300">
    <property type="entry name" value="P-loop containing nucleotide triphosphate hydrolases"/>
    <property type="match status" value="1"/>
</dbReference>
<protein>
    <recommendedName>
        <fullName evidence="1">NACHT domain-containing protein</fullName>
    </recommendedName>
</protein>
<dbReference type="PANTHER" id="PTHR46312">
    <property type="entry name" value="NACHT DOMAIN-CONTAINING PROTEIN"/>
    <property type="match status" value="1"/>
</dbReference>
<dbReference type="PANTHER" id="PTHR46312:SF2">
    <property type="entry name" value="NUCLEOTIDE-BINDING OLIGOMERIZATION DOMAIN-CONTAINING PROTEIN 2-LIKE"/>
    <property type="match status" value="1"/>
</dbReference>
<evidence type="ECO:0000313" key="3">
    <source>
        <dbReference type="Proteomes" id="UP000324222"/>
    </source>
</evidence>
<dbReference type="InterPro" id="IPR027417">
    <property type="entry name" value="P-loop_NTPase"/>
</dbReference>
<name>A0A5B7FH12_PORTR</name>